<feature type="binding site" evidence="4">
    <location>
        <position position="206"/>
    </location>
    <ligand>
        <name>Zn(2+)</name>
        <dbReference type="ChEBI" id="CHEBI:29105"/>
    </ligand>
</feature>
<dbReference type="SUPFAM" id="SSF52467">
    <property type="entry name" value="DHS-like NAD/FAD-binding domain"/>
    <property type="match status" value="1"/>
</dbReference>
<dbReference type="AlphaFoldDB" id="A0A5N5QAN5"/>
<accession>A0A5N5QAN5</accession>
<dbReference type="GO" id="GO:0046872">
    <property type="term" value="F:metal ion binding"/>
    <property type="evidence" value="ECO:0007669"/>
    <property type="project" value="UniProtKB-KW"/>
</dbReference>
<evidence type="ECO:0000259" key="5">
    <source>
        <dbReference type="PROSITE" id="PS50305"/>
    </source>
</evidence>
<feature type="binding site" evidence="4">
    <location>
        <position position="147"/>
    </location>
    <ligand>
        <name>Zn(2+)</name>
        <dbReference type="ChEBI" id="CHEBI:29105"/>
    </ligand>
</feature>
<dbReference type="GO" id="GO:0017136">
    <property type="term" value="F:histone deacetylase activity, NAD-dependent"/>
    <property type="evidence" value="ECO:0007669"/>
    <property type="project" value="TreeGrafter"/>
</dbReference>
<dbReference type="PANTHER" id="PTHR11085">
    <property type="entry name" value="NAD-DEPENDENT PROTEIN DEACYLASE SIRTUIN-5, MITOCHONDRIAL-RELATED"/>
    <property type="match status" value="1"/>
</dbReference>
<dbReference type="GO" id="GO:0070403">
    <property type="term" value="F:NAD+ binding"/>
    <property type="evidence" value="ECO:0007669"/>
    <property type="project" value="TreeGrafter"/>
</dbReference>
<comment type="caution">
    <text evidence="6">The sequence shown here is derived from an EMBL/GenBank/DDBJ whole genome shotgun (WGS) entry which is preliminary data.</text>
</comment>
<feature type="binding site" evidence="4">
    <location>
        <position position="209"/>
    </location>
    <ligand>
        <name>Zn(2+)</name>
        <dbReference type="ChEBI" id="CHEBI:29105"/>
    </ligand>
</feature>
<keyword evidence="4" id="KW-0479">Metal-binding</keyword>
<dbReference type="PANTHER" id="PTHR11085:SF10">
    <property type="entry name" value="NAD-DEPENDENT PROTEIN DEACYLASE SIRTUIN-5, MITOCHONDRIAL-RELATED"/>
    <property type="match status" value="1"/>
</dbReference>
<proteinExistence type="predicted"/>
<sequence length="362" mass="39850">MKIKVPNLPEWLLLYKPTPMSITVAVAKVTEFLSGGNTLVVTGAGYHELVDPSPHGHSFRCVPPKMFRNPTIILDSDTGPDRTSVIPSCGTLSQTRLIAPLPHSTVPKEAPGLRGRILELHGTLHVRIFLSPLSLNWVLTCCKSVHCRSRHSVDRSFFQKELSRLNPAWKELTDEMQRTGTKPRANPDGDVDIQGINLNDFVLPVCETCQARGVHDDILKPAVIFFGESIPDQVKCDSCVVIIISRNQPQLCFATGFRFEYVDSSDRVLFVGTTLATYSAFRLLKHALEMGKPVMMLNLGPTRAHDVPGVDIIEAGCSQVLRGAARALTLDLKGESAMVVERLLESGVVTPLPQDDRDTTPR</sequence>
<dbReference type="OrthoDB" id="424302at2759"/>
<evidence type="ECO:0000313" key="6">
    <source>
        <dbReference type="EMBL" id="KAB5588563.1"/>
    </source>
</evidence>
<dbReference type="PROSITE" id="PS50305">
    <property type="entry name" value="SIRTUIN"/>
    <property type="match status" value="1"/>
</dbReference>
<keyword evidence="2" id="KW-0520">NAD</keyword>
<evidence type="ECO:0000256" key="1">
    <source>
        <dbReference type="ARBA" id="ARBA00004173"/>
    </source>
</evidence>
<evidence type="ECO:0000256" key="3">
    <source>
        <dbReference type="ARBA" id="ARBA00023128"/>
    </source>
</evidence>
<feature type="domain" description="Deacetylase sirtuin-type" evidence="5">
    <location>
        <begin position="1"/>
        <end position="346"/>
    </location>
</feature>
<name>A0A5N5QAN5_9AGAM</name>
<dbReference type="GO" id="GO:0005739">
    <property type="term" value="C:mitochondrion"/>
    <property type="evidence" value="ECO:0007669"/>
    <property type="project" value="UniProtKB-SubCell"/>
</dbReference>
<gene>
    <name evidence="6" type="ORF">CTheo_7998</name>
</gene>
<feature type="active site" description="Proton acceptor" evidence="4">
    <location>
        <position position="121"/>
    </location>
</feature>
<evidence type="ECO:0000256" key="2">
    <source>
        <dbReference type="ARBA" id="ARBA00023027"/>
    </source>
</evidence>
<dbReference type="InterPro" id="IPR050134">
    <property type="entry name" value="NAD-dep_sirtuin_deacylases"/>
</dbReference>
<reference evidence="6 7" key="1">
    <citation type="journal article" date="2019" name="Fungal Biol. Biotechnol.">
        <title>Draft genome sequence of fastidious pathogen Ceratobasidium theobromae, which causes vascular-streak dieback in Theobroma cacao.</title>
        <authorList>
            <person name="Ali S.S."/>
            <person name="Asman A."/>
            <person name="Shao J."/>
            <person name="Firmansyah A.P."/>
            <person name="Susilo A.W."/>
            <person name="Rosmana A."/>
            <person name="McMahon P."/>
            <person name="Junaid M."/>
            <person name="Guest D."/>
            <person name="Kheng T.Y."/>
            <person name="Meinhardt L.W."/>
            <person name="Bailey B.A."/>
        </authorList>
    </citation>
    <scope>NUCLEOTIDE SEQUENCE [LARGE SCALE GENOMIC DNA]</scope>
    <source>
        <strain evidence="6 7">CT2</strain>
    </source>
</reference>
<feature type="binding site" evidence="4">
    <location>
        <position position="141"/>
    </location>
    <ligand>
        <name>Zn(2+)</name>
        <dbReference type="ChEBI" id="CHEBI:29105"/>
    </ligand>
</feature>
<evidence type="ECO:0000313" key="7">
    <source>
        <dbReference type="Proteomes" id="UP000383932"/>
    </source>
</evidence>
<keyword evidence="3" id="KW-0496">Mitochondrion</keyword>
<evidence type="ECO:0000256" key="4">
    <source>
        <dbReference type="PROSITE-ProRule" id="PRU00236"/>
    </source>
</evidence>
<dbReference type="InterPro" id="IPR026590">
    <property type="entry name" value="Ssirtuin_cat_dom"/>
</dbReference>
<comment type="subcellular location">
    <subcellularLocation>
        <location evidence="1">Mitochondrion</location>
    </subcellularLocation>
</comment>
<keyword evidence="7" id="KW-1185">Reference proteome</keyword>
<organism evidence="6 7">
    <name type="scientific">Ceratobasidium theobromae</name>
    <dbReference type="NCBI Taxonomy" id="1582974"/>
    <lineage>
        <taxon>Eukaryota</taxon>
        <taxon>Fungi</taxon>
        <taxon>Dikarya</taxon>
        <taxon>Basidiomycota</taxon>
        <taxon>Agaricomycotina</taxon>
        <taxon>Agaricomycetes</taxon>
        <taxon>Cantharellales</taxon>
        <taxon>Ceratobasidiaceae</taxon>
        <taxon>Ceratobasidium</taxon>
    </lineage>
</organism>
<dbReference type="Gene3D" id="3.40.50.1220">
    <property type="entry name" value="TPP-binding domain"/>
    <property type="match status" value="1"/>
</dbReference>
<keyword evidence="4" id="KW-0862">Zinc</keyword>
<dbReference type="EMBL" id="SSOP01000421">
    <property type="protein sequence ID" value="KAB5588563.1"/>
    <property type="molecule type" value="Genomic_DNA"/>
</dbReference>
<protein>
    <submittedName>
        <fullName evidence="6">NAD-dependent protein deacetylase SIR4</fullName>
    </submittedName>
</protein>
<dbReference type="Proteomes" id="UP000383932">
    <property type="component" value="Unassembled WGS sequence"/>
</dbReference>
<dbReference type="InterPro" id="IPR029035">
    <property type="entry name" value="DHS-like_NAD/FAD-binding_dom"/>
</dbReference>